<dbReference type="GO" id="GO:0043531">
    <property type="term" value="F:ADP binding"/>
    <property type="evidence" value="ECO:0007669"/>
    <property type="project" value="InterPro"/>
</dbReference>
<sequence>MLLNTRASVDPIAMKTSALIVYIFSSEAIKQEFKTKIWLSVTQQFDKVELLRSAVTQAKKEPAKGKDESFLEQTLTDSLSADKFLLVLDDVWSERAWKDVLQVPVANAGRRQPGSRVLLTTRNGDVVLKMGPYHSQSDQLHVSNRAEHLPHGVAASTKHALWTWPGNDSKN</sequence>
<keyword evidence="3" id="KW-1185">Reference proteome</keyword>
<dbReference type="InterPro" id="IPR002182">
    <property type="entry name" value="NB-ARC"/>
</dbReference>
<name>A0A3L6TA65_PANMI</name>
<dbReference type="PANTHER" id="PTHR36766:SF36">
    <property type="entry name" value="AAA+ ATPASE DOMAIN-CONTAINING PROTEIN"/>
    <property type="match status" value="1"/>
</dbReference>
<organism evidence="2 3">
    <name type="scientific">Panicum miliaceum</name>
    <name type="common">Proso millet</name>
    <name type="synonym">Broomcorn millet</name>
    <dbReference type="NCBI Taxonomy" id="4540"/>
    <lineage>
        <taxon>Eukaryota</taxon>
        <taxon>Viridiplantae</taxon>
        <taxon>Streptophyta</taxon>
        <taxon>Embryophyta</taxon>
        <taxon>Tracheophyta</taxon>
        <taxon>Spermatophyta</taxon>
        <taxon>Magnoliopsida</taxon>
        <taxon>Liliopsida</taxon>
        <taxon>Poales</taxon>
        <taxon>Poaceae</taxon>
        <taxon>PACMAD clade</taxon>
        <taxon>Panicoideae</taxon>
        <taxon>Panicodae</taxon>
        <taxon>Paniceae</taxon>
        <taxon>Panicinae</taxon>
        <taxon>Panicum</taxon>
        <taxon>Panicum sect. Panicum</taxon>
    </lineage>
</organism>
<evidence type="ECO:0000313" key="3">
    <source>
        <dbReference type="Proteomes" id="UP000275267"/>
    </source>
</evidence>
<dbReference type="STRING" id="4540.A0A3L6TA65"/>
<dbReference type="OrthoDB" id="767398at2759"/>
<evidence type="ECO:0000313" key="2">
    <source>
        <dbReference type="EMBL" id="RLN35191.1"/>
    </source>
</evidence>
<dbReference type="AlphaFoldDB" id="A0A3L6TA65"/>
<accession>A0A3L6TA65</accession>
<dbReference type="PANTHER" id="PTHR36766">
    <property type="entry name" value="PLANT BROAD-SPECTRUM MILDEW RESISTANCE PROTEIN RPW8"/>
    <property type="match status" value="1"/>
</dbReference>
<dbReference type="InterPro" id="IPR027417">
    <property type="entry name" value="P-loop_NTPase"/>
</dbReference>
<comment type="caution">
    <text evidence="2">The sequence shown here is derived from an EMBL/GenBank/DDBJ whole genome shotgun (WGS) entry which is preliminary data.</text>
</comment>
<protein>
    <submittedName>
        <fullName evidence="2">Disease resistance protein RGA2</fullName>
    </submittedName>
</protein>
<dbReference type="Gene3D" id="3.40.50.300">
    <property type="entry name" value="P-loop containing nucleotide triphosphate hydrolases"/>
    <property type="match status" value="1"/>
</dbReference>
<evidence type="ECO:0000259" key="1">
    <source>
        <dbReference type="Pfam" id="PF00931"/>
    </source>
</evidence>
<reference evidence="3" key="1">
    <citation type="journal article" date="2019" name="Nat. Commun.">
        <title>The genome of broomcorn millet.</title>
        <authorList>
            <person name="Zou C."/>
            <person name="Miki D."/>
            <person name="Li D."/>
            <person name="Tang Q."/>
            <person name="Xiao L."/>
            <person name="Rajput S."/>
            <person name="Deng P."/>
            <person name="Jia W."/>
            <person name="Huang R."/>
            <person name="Zhang M."/>
            <person name="Sun Y."/>
            <person name="Hu J."/>
            <person name="Fu X."/>
            <person name="Schnable P.S."/>
            <person name="Li F."/>
            <person name="Zhang H."/>
            <person name="Feng B."/>
            <person name="Zhu X."/>
            <person name="Liu R."/>
            <person name="Schnable J.C."/>
            <person name="Zhu J.-K."/>
            <person name="Zhang H."/>
        </authorList>
    </citation>
    <scope>NUCLEOTIDE SEQUENCE [LARGE SCALE GENOMIC DNA]</scope>
</reference>
<proteinExistence type="predicted"/>
<dbReference type="Pfam" id="PF00931">
    <property type="entry name" value="NB-ARC"/>
    <property type="match status" value="1"/>
</dbReference>
<dbReference type="EMBL" id="PQIB02000002">
    <property type="protein sequence ID" value="RLN35191.1"/>
    <property type="molecule type" value="Genomic_DNA"/>
</dbReference>
<dbReference type="Proteomes" id="UP000275267">
    <property type="component" value="Unassembled WGS sequence"/>
</dbReference>
<feature type="domain" description="NB-ARC" evidence="1">
    <location>
        <begin position="18"/>
        <end position="132"/>
    </location>
</feature>
<dbReference type="SUPFAM" id="SSF52540">
    <property type="entry name" value="P-loop containing nucleoside triphosphate hydrolases"/>
    <property type="match status" value="1"/>
</dbReference>
<gene>
    <name evidence="2" type="ORF">C2845_PM03G06630</name>
</gene>